<evidence type="ECO:0000256" key="1">
    <source>
        <dbReference type="SAM" id="SignalP"/>
    </source>
</evidence>
<feature type="chain" id="PRO_5025506385" evidence="1">
    <location>
        <begin position="25"/>
        <end position="234"/>
    </location>
</feature>
<proteinExistence type="predicted"/>
<protein>
    <submittedName>
        <fullName evidence="2">Uncharacterized protein</fullName>
    </submittedName>
</protein>
<keyword evidence="1" id="KW-0732">Signal</keyword>
<accession>A0A6A5KU30</accession>
<gene>
    <name evidence="2" type="ORF">BDW02DRAFT_565510</name>
</gene>
<dbReference type="OrthoDB" id="3878372at2759"/>
<reference evidence="2" key="1">
    <citation type="submission" date="2020-01" db="EMBL/GenBank/DDBJ databases">
        <authorList>
            <consortium name="DOE Joint Genome Institute"/>
            <person name="Haridas S."/>
            <person name="Albert R."/>
            <person name="Binder M."/>
            <person name="Bloem J."/>
            <person name="Labutti K."/>
            <person name="Salamov A."/>
            <person name="Andreopoulos B."/>
            <person name="Baker S.E."/>
            <person name="Barry K."/>
            <person name="Bills G."/>
            <person name="Bluhm B.H."/>
            <person name="Cannon C."/>
            <person name="Castanera R."/>
            <person name="Culley D.E."/>
            <person name="Daum C."/>
            <person name="Ezra D."/>
            <person name="Gonzalez J.B."/>
            <person name="Henrissat B."/>
            <person name="Kuo A."/>
            <person name="Liang C."/>
            <person name="Lipzen A."/>
            <person name="Lutzoni F."/>
            <person name="Magnuson J."/>
            <person name="Mondo S."/>
            <person name="Nolan M."/>
            <person name="Ohm R."/>
            <person name="Pangilinan J."/>
            <person name="Park H.-J."/>
            <person name="Ramirez L."/>
            <person name="Alfaro M."/>
            <person name="Sun H."/>
            <person name="Tritt A."/>
            <person name="Yoshinaga Y."/>
            <person name="Zwiers L.-H."/>
            <person name="Turgeon B.G."/>
            <person name="Goodwin S.B."/>
            <person name="Spatafora J.W."/>
            <person name="Crous P.W."/>
            <person name="Grigoriev I.V."/>
        </authorList>
    </citation>
    <scope>NUCLEOTIDE SEQUENCE</scope>
    <source>
        <strain evidence="2">P77</strain>
    </source>
</reference>
<evidence type="ECO:0000313" key="2">
    <source>
        <dbReference type="EMBL" id="KAF1838004.1"/>
    </source>
</evidence>
<keyword evidence="3" id="KW-1185">Reference proteome</keyword>
<sequence>MHLIQTASRAASLSLLLFSHPIHAQYEPPPNTNLTLRFFPQNSAADDTTCSYRNTTDALTFTTKSTLLSQHCFDFKGLFSGNATQGFVDQGTYSGREYGIKWHLFNAEKFDPTANYTGVLYRQHIKNAGNEKSEPYHYVNRWATMYGANGCREVDSDQLDPLPWFAFNCLSEDDGNCGTLPYSLDSFRIYAPREDNLEGTCWMFAEWGAATRLESSQVLMGVFVSAVLAIWLAL</sequence>
<evidence type="ECO:0000313" key="3">
    <source>
        <dbReference type="Proteomes" id="UP000800040"/>
    </source>
</evidence>
<dbReference type="Proteomes" id="UP000800040">
    <property type="component" value="Unassembled WGS sequence"/>
</dbReference>
<organism evidence="2 3">
    <name type="scientific">Decorospora gaudefroyi</name>
    <dbReference type="NCBI Taxonomy" id="184978"/>
    <lineage>
        <taxon>Eukaryota</taxon>
        <taxon>Fungi</taxon>
        <taxon>Dikarya</taxon>
        <taxon>Ascomycota</taxon>
        <taxon>Pezizomycotina</taxon>
        <taxon>Dothideomycetes</taxon>
        <taxon>Pleosporomycetidae</taxon>
        <taxon>Pleosporales</taxon>
        <taxon>Pleosporineae</taxon>
        <taxon>Pleosporaceae</taxon>
        <taxon>Decorospora</taxon>
    </lineage>
</organism>
<dbReference type="EMBL" id="ML975256">
    <property type="protein sequence ID" value="KAF1838004.1"/>
    <property type="molecule type" value="Genomic_DNA"/>
</dbReference>
<dbReference type="AlphaFoldDB" id="A0A6A5KU30"/>
<feature type="signal peptide" evidence="1">
    <location>
        <begin position="1"/>
        <end position="24"/>
    </location>
</feature>
<name>A0A6A5KU30_9PLEO</name>